<evidence type="ECO:0000256" key="6">
    <source>
        <dbReference type="PROSITE-ProRule" id="PRU00169"/>
    </source>
</evidence>
<reference evidence="10 11" key="1">
    <citation type="submission" date="2018-10" db="EMBL/GenBank/DDBJ databases">
        <title>Paraburkholderia sp. 7MK8-2, isolated from soil.</title>
        <authorList>
            <person name="Gao Z.-H."/>
            <person name="Qiu L.-H."/>
        </authorList>
    </citation>
    <scope>NUCLEOTIDE SEQUENCE [LARGE SCALE GENOMIC DNA]</scope>
    <source>
        <strain evidence="10 11">7MK8-2</strain>
    </source>
</reference>
<feature type="domain" description="Response regulatory" evidence="8">
    <location>
        <begin position="1"/>
        <end position="104"/>
    </location>
</feature>
<keyword evidence="3" id="KW-0805">Transcription regulation</keyword>
<evidence type="ECO:0000256" key="3">
    <source>
        <dbReference type="ARBA" id="ARBA00023015"/>
    </source>
</evidence>
<dbReference type="SUPFAM" id="SSF46894">
    <property type="entry name" value="C-terminal effector domain of the bipartite response regulators"/>
    <property type="match status" value="1"/>
</dbReference>
<dbReference type="SMART" id="SM00448">
    <property type="entry name" value="REC"/>
    <property type="match status" value="1"/>
</dbReference>
<keyword evidence="11" id="KW-1185">Reference proteome</keyword>
<evidence type="ECO:0000313" key="10">
    <source>
        <dbReference type="EMBL" id="RKP52816.1"/>
    </source>
</evidence>
<dbReference type="AlphaFoldDB" id="A0A494XV41"/>
<dbReference type="GO" id="GO:0005829">
    <property type="term" value="C:cytosol"/>
    <property type="evidence" value="ECO:0007669"/>
    <property type="project" value="TreeGrafter"/>
</dbReference>
<dbReference type="GO" id="GO:0000976">
    <property type="term" value="F:transcription cis-regulatory region binding"/>
    <property type="evidence" value="ECO:0007669"/>
    <property type="project" value="TreeGrafter"/>
</dbReference>
<dbReference type="Pfam" id="PF00486">
    <property type="entry name" value="Trans_reg_C"/>
    <property type="match status" value="1"/>
</dbReference>
<evidence type="ECO:0000256" key="2">
    <source>
        <dbReference type="ARBA" id="ARBA00023012"/>
    </source>
</evidence>
<dbReference type="SUPFAM" id="SSF52172">
    <property type="entry name" value="CheY-like"/>
    <property type="match status" value="1"/>
</dbReference>
<dbReference type="Pfam" id="PF00072">
    <property type="entry name" value="Response_reg"/>
    <property type="match status" value="1"/>
</dbReference>
<dbReference type="GO" id="GO:0000156">
    <property type="term" value="F:phosphorelay response regulator activity"/>
    <property type="evidence" value="ECO:0007669"/>
    <property type="project" value="TreeGrafter"/>
</dbReference>
<comment type="caution">
    <text evidence="10">The sequence shown here is derived from an EMBL/GenBank/DDBJ whole genome shotgun (WGS) entry which is preliminary data.</text>
</comment>
<gene>
    <name evidence="10" type="ORF">D7S89_01910</name>
</gene>
<dbReference type="EMBL" id="RBZV01000001">
    <property type="protein sequence ID" value="RKP52816.1"/>
    <property type="molecule type" value="Genomic_DNA"/>
</dbReference>
<dbReference type="InterPro" id="IPR016032">
    <property type="entry name" value="Sig_transdc_resp-reg_C-effctor"/>
</dbReference>
<evidence type="ECO:0000256" key="5">
    <source>
        <dbReference type="ARBA" id="ARBA00023163"/>
    </source>
</evidence>
<evidence type="ECO:0000256" key="7">
    <source>
        <dbReference type="PROSITE-ProRule" id="PRU01091"/>
    </source>
</evidence>
<evidence type="ECO:0000313" key="11">
    <source>
        <dbReference type="Proteomes" id="UP000280434"/>
    </source>
</evidence>
<dbReference type="SMART" id="SM00862">
    <property type="entry name" value="Trans_reg_C"/>
    <property type="match status" value="1"/>
</dbReference>
<dbReference type="Gene3D" id="3.40.50.2300">
    <property type="match status" value="1"/>
</dbReference>
<dbReference type="Gene3D" id="1.10.10.10">
    <property type="entry name" value="Winged helix-like DNA-binding domain superfamily/Winged helix DNA-binding domain"/>
    <property type="match status" value="1"/>
</dbReference>
<dbReference type="GO" id="GO:0032993">
    <property type="term" value="C:protein-DNA complex"/>
    <property type="evidence" value="ECO:0007669"/>
    <property type="project" value="TreeGrafter"/>
</dbReference>
<dbReference type="InterPro" id="IPR001789">
    <property type="entry name" value="Sig_transdc_resp-reg_receiver"/>
</dbReference>
<evidence type="ECO:0000259" key="8">
    <source>
        <dbReference type="PROSITE" id="PS50110"/>
    </source>
</evidence>
<dbReference type="CDD" id="cd00383">
    <property type="entry name" value="trans_reg_C"/>
    <property type="match status" value="1"/>
</dbReference>
<dbReference type="InterPro" id="IPR011006">
    <property type="entry name" value="CheY-like_superfamily"/>
</dbReference>
<dbReference type="Proteomes" id="UP000280434">
    <property type="component" value="Unassembled WGS sequence"/>
</dbReference>
<protein>
    <submittedName>
        <fullName evidence="10">DNA-binding response regulator</fullName>
    </submittedName>
</protein>
<evidence type="ECO:0000256" key="1">
    <source>
        <dbReference type="ARBA" id="ARBA00022553"/>
    </source>
</evidence>
<dbReference type="PROSITE" id="PS50110">
    <property type="entry name" value="RESPONSE_REGULATORY"/>
    <property type="match status" value="1"/>
</dbReference>
<name>A0A494XV41_9BURK</name>
<dbReference type="PANTHER" id="PTHR48111">
    <property type="entry name" value="REGULATOR OF RPOS"/>
    <property type="match status" value="1"/>
</dbReference>
<keyword evidence="5" id="KW-0804">Transcription</keyword>
<dbReference type="InterPro" id="IPR001867">
    <property type="entry name" value="OmpR/PhoB-type_DNA-bd"/>
</dbReference>
<dbReference type="GO" id="GO:0006355">
    <property type="term" value="P:regulation of DNA-templated transcription"/>
    <property type="evidence" value="ECO:0007669"/>
    <property type="project" value="InterPro"/>
</dbReference>
<dbReference type="InterPro" id="IPR036388">
    <property type="entry name" value="WH-like_DNA-bd_sf"/>
</dbReference>
<keyword evidence="2" id="KW-0902">Two-component regulatory system</keyword>
<dbReference type="PROSITE" id="PS51755">
    <property type="entry name" value="OMPR_PHOB"/>
    <property type="match status" value="1"/>
</dbReference>
<feature type="DNA-binding region" description="OmpR/PhoB-type" evidence="7">
    <location>
        <begin position="116"/>
        <end position="219"/>
    </location>
</feature>
<sequence length="224" mass="24882">MRGALATYLQDAGFRVLEADCGAACRRQLQRYAIGLVFLNIGLPDCDSMQLARDILGNSSVALIFLTCRLDETDRIVALEMGGDDYLVKPFSLREALARVRTVLRRRAAGRAASHQTLLGFGEWTVDLVRRELMDRAMQAVPLTRGEFDLLAALVQARGRPLTRAYLSEVVSQSGEKESNERSVDVLVARLRRKMHGNEATRTRSTIVTMRGIGYKLGLNVQGQ</sequence>
<dbReference type="InterPro" id="IPR039420">
    <property type="entry name" value="WalR-like"/>
</dbReference>
<keyword evidence="4 7" id="KW-0238">DNA-binding</keyword>
<organism evidence="10 11">
    <name type="scientific">Trinickia fusca</name>
    <dbReference type="NCBI Taxonomy" id="2419777"/>
    <lineage>
        <taxon>Bacteria</taxon>
        <taxon>Pseudomonadati</taxon>
        <taxon>Pseudomonadota</taxon>
        <taxon>Betaproteobacteria</taxon>
        <taxon>Burkholderiales</taxon>
        <taxon>Burkholderiaceae</taxon>
        <taxon>Trinickia</taxon>
    </lineage>
</organism>
<dbReference type="OrthoDB" id="8583421at2"/>
<evidence type="ECO:0000259" key="9">
    <source>
        <dbReference type="PROSITE" id="PS51755"/>
    </source>
</evidence>
<proteinExistence type="predicted"/>
<comment type="caution">
    <text evidence="6">Lacks conserved residue(s) required for the propagation of feature annotation.</text>
</comment>
<accession>A0A494XV41</accession>
<keyword evidence="1" id="KW-0597">Phosphoprotein</keyword>
<feature type="domain" description="OmpR/PhoB-type" evidence="9">
    <location>
        <begin position="116"/>
        <end position="219"/>
    </location>
</feature>
<evidence type="ECO:0000256" key="4">
    <source>
        <dbReference type="ARBA" id="ARBA00023125"/>
    </source>
</evidence>
<dbReference type="Gene3D" id="6.10.250.690">
    <property type="match status" value="1"/>
</dbReference>
<dbReference type="PANTHER" id="PTHR48111:SF4">
    <property type="entry name" value="DNA-BINDING DUAL TRANSCRIPTIONAL REGULATOR OMPR"/>
    <property type="match status" value="1"/>
</dbReference>